<reference evidence="2" key="1">
    <citation type="journal article" date="2019" name="Int. J. Syst. Evol. Microbiol.">
        <title>The Global Catalogue of Microorganisms (GCM) 10K type strain sequencing project: providing services to taxonomists for standard genome sequencing and annotation.</title>
        <authorList>
            <consortium name="The Broad Institute Genomics Platform"/>
            <consortium name="The Broad Institute Genome Sequencing Center for Infectious Disease"/>
            <person name="Wu L."/>
            <person name="Ma J."/>
        </authorList>
    </citation>
    <scope>NUCLEOTIDE SEQUENCE [LARGE SCALE GENOMIC DNA]</scope>
    <source>
        <strain evidence="2">JCM 18019</strain>
    </source>
</reference>
<dbReference type="EMBL" id="BAABHX010000004">
    <property type="protein sequence ID" value="GAA5095642.1"/>
    <property type="molecule type" value="Genomic_DNA"/>
</dbReference>
<protein>
    <recommendedName>
        <fullName evidence="3">C-type lysozyme inhibitor domain-containing protein</fullName>
    </recommendedName>
</protein>
<evidence type="ECO:0000313" key="1">
    <source>
        <dbReference type="EMBL" id="GAA5095642.1"/>
    </source>
</evidence>
<dbReference type="Proteomes" id="UP001500353">
    <property type="component" value="Unassembled WGS sequence"/>
</dbReference>
<gene>
    <name evidence="1" type="ORF">GCM10023210_28640</name>
</gene>
<evidence type="ECO:0000313" key="2">
    <source>
        <dbReference type="Proteomes" id="UP001500353"/>
    </source>
</evidence>
<dbReference type="PROSITE" id="PS51257">
    <property type="entry name" value="PROKAR_LIPOPROTEIN"/>
    <property type="match status" value="1"/>
</dbReference>
<keyword evidence="2" id="KW-1185">Reference proteome</keyword>
<evidence type="ECO:0008006" key="3">
    <source>
        <dbReference type="Google" id="ProtNLM"/>
    </source>
</evidence>
<dbReference type="RefSeq" id="WP_345205347.1">
    <property type="nucleotide sequence ID" value="NZ_BAABHX010000004.1"/>
</dbReference>
<name>A0ABP9MEU7_9FLAO</name>
<organism evidence="1 2">
    <name type="scientific">Chryseobacterium ginsengisoli</name>
    <dbReference type="NCBI Taxonomy" id="363853"/>
    <lineage>
        <taxon>Bacteria</taxon>
        <taxon>Pseudomonadati</taxon>
        <taxon>Bacteroidota</taxon>
        <taxon>Flavobacteriia</taxon>
        <taxon>Flavobacteriales</taxon>
        <taxon>Weeksellaceae</taxon>
        <taxon>Chryseobacterium group</taxon>
        <taxon>Chryseobacterium</taxon>
    </lineage>
</organism>
<proteinExistence type="predicted"/>
<comment type="caution">
    <text evidence="1">The sequence shown here is derived from an EMBL/GenBank/DDBJ whole genome shotgun (WGS) entry which is preliminary data.</text>
</comment>
<accession>A0ABP9MEU7</accession>
<sequence length="133" mass="15240">MKKLLKILTIAVLPVFTITACRHQSKEEEVSLQNVAEVQNTDKISKDVYTDEFGDQLEVAVNETQNTITIRLDGKSYELKKNEELPEYTAGDADFQYSDIRGEVTFLKKDYNMVLFHHKKNKSSSPNTKMASY</sequence>